<gene>
    <name evidence="2" type="ORF">S01H1_41179</name>
</gene>
<feature type="non-terminal residue" evidence="2">
    <location>
        <position position="1"/>
    </location>
</feature>
<dbReference type="InterPro" id="IPR025129">
    <property type="entry name" value="DUF4055"/>
</dbReference>
<proteinExistence type="predicted"/>
<accession>X0VH38</accession>
<feature type="domain" description="DUF4055" evidence="1">
    <location>
        <begin position="177"/>
        <end position="261"/>
    </location>
</feature>
<evidence type="ECO:0000259" key="1">
    <source>
        <dbReference type="Pfam" id="PF13264"/>
    </source>
</evidence>
<dbReference type="AlphaFoldDB" id="X0VH38"/>
<dbReference type="EMBL" id="BARS01026104">
    <property type="protein sequence ID" value="GAG11793.1"/>
    <property type="molecule type" value="Genomic_DNA"/>
</dbReference>
<organism evidence="2">
    <name type="scientific">marine sediment metagenome</name>
    <dbReference type="NCBI Taxonomy" id="412755"/>
    <lineage>
        <taxon>unclassified sequences</taxon>
        <taxon>metagenomes</taxon>
        <taxon>ecological metagenomes</taxon>
    </lineage>
</organism>
<comment type="caution">
    <text evidence="2">The sequence shown here is derived from an EMBL/GenBank/DDBJ whole genome shotgun (WGS) entry which is preliminary data.</text>
</comment>
<evidence type="ECO:0000313" key="2">
    <source>
        <dbReference type="EMBL" id="GAG11793.1"/>
    </source>
</evidence>
<name>X0VH38_9ZZZZ</name>
<dbReference type="Pfam" id="PF13264">
    <property type="entry name" value="DUF4055"/>
    <property type="match status" value="1"/>
</dbReference>
<feature type="non-terminal residue" evidence="2">
    <location>
        <position position="266"/>
    </location>
</feature>
<protein>
    <recommendedName>
        <fullName evidence="1">DUF4055 domain-containing protein</fullName>
    </recommendedName>
</protein>
<reference evidence="2" key="1">
    <citation type="journal article" date="2014" name="Front. Microbiol.">
        <title>High frequency of phylogenetically diverse reductive dehalogenase-homologous genes in deep subseafloor sedimentary metagenomes.</title>
        <authorList>
            <person name="Kawai M."/>
            <person name="Futagami T."/>
            <person name="Toyoda A."/>
            <person name="Takaki Y."/>
            <person name="Nishi S."/>
            <person name="Hori S."/>
            <person name="Arai W."/>
            <person name="Tsubouchi T."/>
            <person name="Morono Y."/>
            <person name="Uchiyama I."/>
            <person name="Ito T."/>
            <person name="Fujiyama A."/>
            <person name="Inagaki F."/>
            <person name="Takami H."/>
        </authorList>
    </citation>
    <scope>NUCLEOTIDE SEQUENCE</scope>
    <source>
        <strain evidence="2">Expedition CK06-06</strain>
    </source>
</reference>
<sequence>TGDMFFRSVTMDSLGEGISHILIDYQPVGEEEREVQTKTDQQQANLRPIWVHLDAENLIEALPLDVNGKLVLARARYREDVIVPVGKWGSEIKCKIRVYYRGSETAEGDERFARWEVQTMNQEGKWDIEILPNGKKNEGKFIPPSDAPEEIRAKFTEIPIVPCYTRKEGFFFGKPQFENLAELNSCHWRKNSNKDNVIDVASVPAKFFKGFTDEQINVVQWGPFRGINNSNEQSDIVDIAHSTGSVEVALKDLDRLELRMALSAKE</sequence>